<dbReference type="PANTHER" id="PTHR11991:SF0">
    <property type="entry name" value="TRANSLATIONALLY-CONTROLLED TUMOR PROTEIN"/>
    <property type="match status" value="1"/>
</dbReference>
<dbReference type="OMA" id="AYNKCIK"/>
<dbReference type="GO" id="GO:0005509">
    <property type="term" value="F:calcium ion binding"/>
    <property type="evidence" value="ECO:0007669"/>
    <property type="project" value="TreeGrafter"/>
</dbReference>
<protein>
    <submittedName>
        <fullName evidence="3">TCTP family protein 1</fullName>
    </submittedName>
</protein>
<dbReference type="STRING" id="1054147.F4PNV0"/>
<dbReference type="OrthoDB" id="10248936at2759"/>
<dbReference type="InterPro" id="IPR011057">
    <property type="entry name" value="Mss4-like_sf"/>
</dbReference>
<dbReference type="FunFam" id="2.170.150.10:FF:000002">
    <property type="entry name" value="Translationally-controlled tumor protein homolog"/>
    <property type="match status" value="1"/>
</dbReference>
<dbReference type="PANTHER" id="PTHR11991">
    <property type="entry name" value="TRANSLATIONALLY CONTROLLED TUMOR PROTEIN-RELATED"/>
    <property type="match status" value="1"/>
</dbReference>
<evidence type="ECO:0000313" key="3">
    <source>
        <dbReference type="EMBL" id="EGG23153.1"/>
    </source>
</evidence>
<evidence type="ECO:0000256" key="1">
    <source>
        <dbReference type="PROSITE-ProRule" id="PRU01133"/>
    </source>
</evidence>
<dbReference type="GO" id="GO:0030154">
    <property type="term" value="P:cell differentiation"/>
    <property type="evidence" value="ECO:0007669"/>
    <property type="project" value="UniProtKB-ARBA"/>
</dbReference>
<organism evidence="3 4">
    <name type="scientific">Cavenderia fasciculata</name>
    <name type="common">Slime mold</name>
    <name type="synonym">Dictyostelium fasciculatum</name>
    <dbReference type="NCBI Taxonomy" id="261658"/>
    <lineage>
        <taxon>Eukaryota</taxon>
        <taxon>Amoebozoa</taxon>
        <taxon>Evosea</taxon>
        <taxon>Eumycetozoa</taxon>
        <taxon>Dictyostelia</taxon>
        <taxon>Acytosteliales</taxon>
        <taxon>Cavenderiaceae</taxon>
        <taxon>Cavenderia</taxon>
    </lineage>
</organism>
<dbReference type="GO" id="GO:0005737">
    <property type="term" value="C:cytoplasm"/>
    <property type="evidence" value="ECO:0007669"/>
    <property type="project" value="TreeGrafter"/>
</dbReference>
<proteinExistence type="inferred from homology"/>
<dbReference type="KEGG" id="dfa:DFA_05285"/>
<reference evidence="4" key="1">
    <citation type="journal article" date="2011" name="Genome Res.">
        <title>Phylogeny-wide analysis of social amoeba genomes highlights ancient origins for complex intercellular communication.</title>
        <authorList>
            <person name="Heidel A.J."/>
            <person name="Lawal H.M."/>
            <person name="Felder M."/>
            <person name="Schilde C."/>
            <person name="Helps N.R."/>
            <person name="Tunggal B."/>
            <person name="Rivero F."/>
            <person name="John U."/>
            <person name="Schleicher M."/>
            <person name="Eichinger L."/>
            <person name="Platzer M."/>
            <person name="Noegel A.A."/>
            <person name="Schaap P."/>
            <person name="Gloeckner G."/>
        </authorList>
    </citation>
    <scope>NUCLEOTIDE SEQUENCE [LARGE SCALE GENOMIC DNA]</scope>
    <source>
        <strain evidence="4">SH3</strain>
    </source>
</reference>
<comment type="similarity">
    <text evidence="1">Belongs to the TCTP family.</text>
</comment>
<dbReference type="Gene3D" id="2.170.150.10">
    <property type="entry name" value="Metal Binding Protein, Guanine Nucleotide Exchange Factor, Chain A"/>
    <property type="match status" value="1"/>
</dbReference>
<dbReference type="InterPro" id="IPR018105">
    <property type="entry name" value="Translational_control_tumour_p"/>
</dbReference>
<name>F4PNV0_CACFS</name>
<sequence>MKIFKDILGYYKDELFSDAFPIKEVSDIVYEVTTKIVSRDLNVKVDIGANDSEEVEEGGEDTGVADAGVVKVNNLVDSHRLQVTNFDKKGYLTYLKGYMKEIEVYLAENNPDRVAAFKKGAQEYAKTIVGNFDKYTFYQGENLDAEGMVALSYFSEEDPNVQYFIFWKDGVRGEKY</sequence>
<dbReference type="GO" id="GO:0006907">
    <property type="term" value="P:pinocytosis"/>
    <property type="evidence" value="ECO:0007669"/>
    <property type="project" value="UniProtKB-ARBA"/>
</dbReference>
<gene>
    <name evidence="3" type="ORF">DFA_05285</name>
</gene>
<evidence type="ECO:0000259" key="2">
    <source>
        <dbReference type="PROSITE" id="PS51797"/>
    </source>
</evidence>
<evidence type="ECO:0000313" key="4">
    <source>
        <dbReference type="Proteomes" id="UP000007797"/>
    </source>
</evidence>
<dbReference type="Proteomes" id="UP000007797">
    <property type="component" value="Unassembled WGS sequence"/>
</dbReference>
<dbReference type="GO" id="GO:0019954">
    <property type="term" value="P:asexual reproduction"/>
    <property type="evidence" value="ECO:0007669"/>
    <property type="project" value="UniProtKB-ARBA"/>
</dbReference>
<dbReference type="RefSeq" id="XP_004361004.1">
    <property type="nucleotide sequence ID" value="XM_004360947.1"/>
</dbReference>
<keyword evidence="4" id="KW-1185">Reference proteome</keyword>
<dbReference type="AlphaFoldDB" id="F4PNV0"/>
<feature type="domain" description="TCTP" evidence="2">
    <location>
        <begin position="1"/>
        <end position="176"/>
    </location>
</feature>
<dbReference type="EMBL" id="GL883008">
    <property type="protein sequence ID" value="EGG23153.1"/>
    <property type="molecule type" value="Genomic_DNA"/>
</dbReference>
<dbReference type="SUPFAM" id="SSF51316">
    <property type="entry name" value="Mss4-like"/>
    <property type="match status" value="1"/>
</dbReference>
<dbReference type="InterPro" id="IPR011323">
    <property type="entry name" value="Mss4/transl-control_tumour"/>
</dbReference>
<dbReference type="GeneID" id="14875449"/>
<accession>F4PNV0</accession>
<dbReference type="Pfam" id="PF00838">
    <property type="entry name" value="TCTP"/>
    <property type="match status" value="1"/>
</dbReference>
<dbReference type="GO" id="GO:0010507">
    <property type="term" value="P:negative regulation of autophagy"/>
    <property type="evidence" value="ECO:0007669"/>
    <property type="project" value="UniProtKB-ARBA"/>
</dbReference>
<dbReference type="PROSITE" id="PS51797">
    <property type="entry name" value="TCTP_3"/>
    <property type="match status" value="1"/>
</dbReference>
<dbReference type="InterPro" id="IPR034737">
    <property type="entry name" value="TCTP"/>
</dbReference>